<dbReference type="InterPro" id="IPR013784">
    <property type="entry name" value="Carb-bd-like_fold"/>
</dbReference>
<dbReference type="GO" id="GO:0030246">
    <property type="term" value="F:carbohydrate binding"/>
    <property type="evidence" value="ECO:0007669"/>
    <property type="project" value="InterPro"/>
</dbReference>
<feature type="compositionally biased region" description="Acidic residues" evidence="11">
    <location>
        <begin position="87"/>
        <end position="115"/>
    </location>
</feature>
<dbReference type="SUPFAM" id="SSF49452">
    <property type="entry name" value="Starch-binding domain-like"/>
    <property type="match status" value="2"/>
</dbReference>
<dbReference type="GeneID" id="19012277"/>
<gene>
    <name evidence="12" type="ordered locus">Bathy13g00790</name>
</gene>
<dbReference type="SUPFAM" id="SSF51445">
    <property type="entry name" value="(Trans)glycosidases"/>
    <property type="match status" value="1"/>
</dbReference>
<dbReference type="EC" id="2.4.1.25" evidence="4"/>
<keyword evidence="5" id="KW-0963">Cytoplasm</keyword>
<dbReference type="Proteomes" id="UP000198341">
    <property type="component" value="Chromosome 13"/>
</dbReference>
<dbReference type="OrthoDB" id="6123450at2759"/>
<dbReference type="GO" id="GO:0005737">
    <property type="term" value="C:cytoplasm"/>
    <property type="evidence" value="ECO:0007669"/>
    <property type="project" value="UniProtKB-SubCell"/>
</dbReference>
<dbReference type="Gene3D" id="2.60.40.10">
    <property type="entry name" value="Immunoglobulins"/>
    <property type="match status" value="2"/>
</dbReference>
<accession>K8F3R6</accession>
<evidence type="ECO:0000256" key="10">
    <source>
        <dbReference type="ARBA" id="ARBA00031501"/>
    </source>
</evidence>
<evidence type="ECO:0000256" key="1">
    <source>
        <dbReference type="ARBA" id="ARBA00000439"/>
    </source>
</evidence>
<keyword evidence="13" id="KW-1185">Reference proteome</keyword>
<dbReference type="eggNOG" id="ENOG502QR3V">
    <property type="taxonomic scope" value="Eukaryota"/>
</dbReference>
<dbReference type="STRING" id="41875.K8F3R6"/>
<dbReference type="RefSeq" id="XP_007509607.1">
    <property type="nucleotide sequence ID" value="XM_007509545.1"/>
</dbReference>
<protein>
    <recommendedName>
        <fullName evidence="4">4-alpha-glucanotransferase</fullName>
        <ecNumber evidence="4">2.4.1.25</ecNumber>
    </recommendedName>
    <alternativeName>
        <fullName evidence="9">Amylomaltase</fullName>
    </alternativeName>
    <alternativeName>
        <fullName evidence="10">Disproportionating enzyme</fullName>
    </alternativeName>
</protein>
<reference evidence="12 13" key="1">
    <citation type="submission" date="2011-10" db="EMBL/GenBank/DDBJ databases">
        <authorList>
            <person name="Genoscope - CEA"/>
        </authorList>
    </citation>
    <scope>NUCLEOTIDE SEQUENCE [LARGE SCALE GENOMIC DNA]</scope>
    <source>
        <strain evidence="12 13">RCC 1105</strain>
    </source>
</reference>
<dbReference type="PANTHER" id="PTHR32518">
    <property type="match status" value="1"/>
</dbReference>
<evidence type="ECO:0000256" key="9">
    <source>
        <dbReference type="ARBA" id="ARBA00031423"/>
    </source>
</evidence>
<comment type="similarity">
    <text evidence="3">Belongs to the disproportionating enzyme family.</text>
</comment>
<evidence type="ECO:0000256" key="7">
    <source>
        <dbReference type="ARBA" id="ARBA00022679"/>
    </source>
</evidence>
<dbReference type="InterPro" id="IPR013783">
    <property type="entry name" value="Ig-like_fold"/>
</dbReference>
<evidence type="ECO:0000313" key="12">
    <source>
        <dbReference type="EMBL" id="CCO19410.1"/>
    </source>
</evidence>
<dbReference type="GO" id="GO:0005975">
    <property type="term" value="P:carbohydrate metabolic process"/>
    <property type="evidence" value="ECO:0007669"/>
    <property type="project" value="InterPro"/>
</dbReference>
<comment type="catalytic activity">
    <reaction evidence="1">
        <text>Transfers a segment of a (1-&gt;4)-alpha-D-glucan to a new position in an acceptor, which may be glucose or a (1-&gt;4)-alpha-D-glucan.</text>
        <dbReference type="EC" id="2.4.1.25"/>
    </reaction>
</comment>
<dbReference type="GO" id="GO:0004134">
    <property type="term" value="F:4-alpha-glucanotransferase activity"/>
    <property type="evidence" value="ECO:0007669"/>
    <property type="project" value="UniProtKB-EC"/>
</dbReference>
<dbReference type="AlphaFoldDB" id="K8F3R6"/>
<keyword evidence="7" id="KW-0808">Transferase</keyword>
<keyword evidence="6" id="KW-0328">Glycosyltransferase</keyword>
<dbReference type="Pfam" id="PF02446">
    <property type="entry name" value="Glyco_hydro_77"/>
    <property type="match status" value="1"/>
</dbReference>
<dbReference type="PANTHER" id="PTHR32518:SF3">
    <property type="entry name" value="4-ALPHA-GLUCANOTRANSFERASE"/>
    <property type="match status" value="1"/>
</dbReference>
<dbReference type="InterPro" id="IPR003385">
    <property type="entry name" value="Glyco_hydro_77"/>
</dbReference>
<feature type="region of interest" description="Disordered" evidence="11">
    <location>
        <begin position="378"/>
        <end position="437"/>
    </location>
</feature>
<dbReference type="InterPro" id="IPR017853">
    <property type="entry name" value="GH"/>
</dbReference>
<evidence type="ECO:0000256" key="4">
    <source>
        <dbReference type="ARBA" id="ARBA00012560"/>
    </source>
</evidence>
<feature type="compositionally biased region" description="Basic residues" evidence="11">
    <location>
        <begin position="419"/>
        <end position="430"/>
    </location>
</feature>
<evidence type="ECO:0000256" key="3">
    <source>
        <dbReference type="ARBA" id="ARBA00005684"/>
    </source>
</evidence>
<evidence type="ECO:0000256" key="11">
    <source>
        <dbReference type="SAM" id="MobiDB-lite"/>
    </source>
</evidence>
<organism evidence="12 13">
    <name type="scientific">Bathycoccus prasinos</name>
    <dbReference type="NCBI Taxonomy" id="41875"/>
    <lineage>
        <taxon>Eukaryota</taxon>
        <taxon>Viridiplantae</taxon>
        <taxon>Chlorophyta</taxon>
        <taxon>Mamiellophyceae</taxon>
        <taxon>Mamiellales</taxon>
        <taxon>Bathycoccaceae</taxon>
        <taxon>Bathycoccus</taxon>
    </lineage>
</organism>
<evidence type="ECO:0000256" key="2">
    <source>
        <dbReference type="ARBA" id="ARBA00004496"/>
    </source>
</evidence>
<feature type="compositionally biased region" description="Low complexity" evidence="11">
    <location>
        <begin position="384"/>
        <end position="405"/>
    </location>
</feature>
<feature type="region of interest" description="Disordered" evidence="11">
    <location>
        <begin position="78"/>
        <end position="115"/>
    </location>
</feature>
<evidence type="ECO:0000256" key="6">
    <source>
        <dbReference type="ARBA" id="ARBA00022676"/>
    </source>
</evidence>
<comment type="subcellular location">
    <subcellularLocation>
        <location evidence="2">Cytoplasm</location>
    </subcellularLocation>
</comment>
<evidence type="ECO:0000256" key="8">
    <source>
        <dbReference type="ARBA" id="ARBA00023277"/>
    </source>
</evidence>
<evidence type="ECO:0000256" key="5">
    <source>
        <dbReference type="ARBA" id="ARBA00022490"/>
    </source>
</evidence>
<name>K8F3R6_9CHLO</name>
<evidence type="ECO:0000313" key="13">
    <source>
        <dbReference type="Proteomes" id="UP000198341"/>
    </source>
</evidence>
<sequence length="1209" mass="138582">MASMTLDDDDDENDDDDEKMVRKLRKEITFKFRVKFYTKWGENVVVCGKSQAMGEYDATKGAWMSCEHIVLNTVKTKTKKTKNNADEKEEEESFEDDEEDSGEEDSGEEEREGGDELLWTATKTMRWDEPFEYRYAVVDSHGSVILWDAPIRIAKLERQTSRALTGNGENVVEFTDTFERKNHAETLFSKRRFAEVVLDKVLAGGQGGATHAAAVVKPQPCEFLRSGILSGKKNDANGDASLRVVVLRFQVKAMRMPSKRPGSKVSVRVTGSCQSLGKWDRSRAMRMGNDECFEVLSPASSDASEHTVKDRNNTSSSNDNNNGYCWHLEVACASSELPVRYKYEIWDDDIEQVIESEECKRTIGIDWDLKKRQFDEELHRKNRNNNNNNNNNNREGGEIEGTSTEINDDGEEDAEKTPTRHRATPTKKKTSTSSSYEPPKCIVASDGHFAHAKAFRCAGVAVPVFSLRSSKSLGCGEFSDLKLMADFCRESGFRILQLLPVNDTRVHGMWWDSYPYSSLSVHALHPMYLRVTELDQEELNFPGSEEMTKFIEAKRRELQELKDVDYEETLRVKMFVARKLHKRFLASMPTTESGSYANGLGSASKSSAGVSSNSKKALIESFERFVSENQEWLKPYAVFCALAEIFQTTEHWLWGHLAKCDDKLIEKLTDPETSPIYSEGVHFVYYLQWRLHMQLKEASTYLKQFGIALKGDLPIGVDKRSVDVWRKPELFRFYTNTGAPPDAFDKNGQNWKFPTYDWEQMKRDGNYSWWRSRLRSMEKYFSLVRVDHILGFFRIWELPAHCESGIMGRFRPSVPISRQELEAVGLWDIDRLTIPRADASDLEFFFGARAAEVAARFFDENELFSNSSDSNVNRAGIIGGGGGDLSFTKRLQNKYWTFKPEYSTEVQILKCEQLKIREGSPDWLVAETNEIKNGLLELTRNVCLLRSAYDPSATEGVHSVAMFDKDAFYPRFDMERTRLFQKLECWQRSALSRISHEHYTTRQRFLWTQNAHTTIPAITNSTNMLVCGEDLGLVPDFVPGEMQNLGILGLRIQRMPAPEQGENNNSEFGIPSRYPYDTVCSPSCHDTTTFRAWFEEDENRRKKYYSQILGQDISTTPKRCTTETMRAVIKQHLESPSALAIFALADVLAMDTNYINERDPKEETINDPTNSRHYWRFRFHTNLEDMKKNEQLTGELKKMVFESGRNVPK</sequence>
<dbReference type="KEGG" id="bpg:Bathy13g00790"/>
<keyword evidence="8" id="KW-0119">Carbohydrate metabolism</keyword>
<proteinExistence type="inferred from homology"/>
<dbReference type="EMBL" id="FO082266">
    <property type="protein sequence ID" value="CCO19410.1"/>
    <property type="molecule type" value="Genomic_DNA"/>
</dbReference>
<dbReference type="Gene3D" id="3.20.20.80">
    <property type="entry name" value="Glycosidases"/>
    <property type="match status" value="2"/>
</dbReference>